<dbReference type="Proteomes" id="UP001465668">
    <property type="component" value="Unassembled WGS sequence"/>
</dbReference>
<feature type="region of interest" description="Disordered" evidence="1">
    <location>
        <begin position="374"/>
        <end position="511"/>
    </location>
</feature>
<keyword evidence="3" id="KW-1185">Reference proteome</keyword>
<comment type="caution">
    <text evidence="2">The sequence shown here is derived from an EMBL/GenBank/DDBJ whole genome shotgun (WGS) entry which is preliminary data.</text>
</comment>
<evidence type="ECO:0000313" key="2">
    <source>
        <dbReference type="EMBL" id="KAK9780798.1"/>
    </source>
</evidence>
<feature type="compositionally biased region" description="Low complexity" evidence="1">
    <location>
        <begin position="60"/>
        <end position="73"/>
    </location>
</feature>
<proteinExistence type="predicted"/>
<accession>A0ABR2Y4F7</accession>
<feature type="compositionally biased region" description="Basic and acidic residues" evidence="1">
    <location>
        <begin position="411"/>
        <end position="423"/>
    </location>
</feature>
<feature type="region of interest" description="Disordered" evidence="1">
    <location>
        <begin position="15"/>
        <end position="222"/>
    </location>
</feature>
<feature type="compositionally biased region" description="Pro residues" evidence="1">
    <location>
        <begin position="185"/>
        <end position="198"/>
    </location>
</feature>
<reference evidence="2 3" key="1">
    <citation type="submission" date="2024-02" db="EMBL/GenBank/DDBJ databases">
        <title>First draft genome assembly of two strains of Seiridium cardinale.</title>
        <authorList>
            <person name="Emiliani G."/>
            <person name="Scali E."/>
        </authorList>
    </citation>
    <scope>NUCLEOTIDE SEQUENCE [LARGE SCALE GENOMIC DNA]</scope>
    <source>
        <strain evidence="2 3">BM-138-000479</strain>
    </source>
</reference>
<sequence>MQDVLVCISKPNLSLSERPAASGAHLGAIGKPKKGKPRMPGLTNTAGVQQTPVPVPLPPILQQQIQPQVQPQPGNAAPSTSRPSGAGTASAPADSQVPPMSLASSSNTQPSPALSLPPVSAQSLPPVPTQPAARAAPAPVTQTPVPAPTSLMGSAPVSSTTSTKNATERPPSRKPSLERPKVEPLTPPLGPVQFPPPRQSHAYPNHVEQQTAIPPPAPAPIEYDSNPDVLALKSAISILQLQSAKAKRDMVTLQSAKEAALADPEAFIKDLNEGKVHMGGRGLESSLADDEDDEDDDDDDDDTADVGKEGNGPSGVKDEPGTMAVDKQSRAKKPQPKPWSQLPNKQNVVRMPPINWSQYAVVGESLDKLHNEQVARPSQGTPATIGPDGAFVFQGAGRQEEYSGIAAPFDPLKDKLKPEEGESSKSGQATAHLPGQQTLPPGASGSLAKQDSKKAKRRTLKPKSRKPPARPKEGEASAPQAQKPKESQAGGPKPPAQKPLNRNAKGQFSKS</sequence>
<feature type="compositionally biased region" description="Acidic residues" evidence="1">
    <location>
        <begin position="287"/>
        <end position="304"/>
    </location>
</feature>
<name>A0ABR2Y4F7_9PEZI</name>
<dbReference type="InterPro" id="IPR037830">
    <property type="entry name" value="ZZZ3"/>
</dbReference>
<feature type="compositionally biased region" description="Polar residues" evidence="1">
    <location>
        <begin position="424"/>
        <end position="439"/>
    </location>
</feature>
<feature type="compositionally biased region" description="Basic and acidic residues" evidence="1">
    <location>
        <begin position="166"/>
        <end position="182"/>
    </location>
</feature>
<evidence type="ECO:0000313" key="3">
    <source>
        <dbReference type="Proteomes" id="UP001465668"/>
    </source>
</evidence>
<feature type="compositionally biased region" description="Basic residues" evidence="1">
    <location>
        <begin position="454"/>
        <end position="469"/>
    </location>
</feature>
<gene>
    <name evidence="2" type="ORF">SCAR479_01984</name>
</gene>
<feature type="compositionally biased region" description="Low complexity" evidence="1">
    <location>
        <begin position="109"/>
        <end position="144"/>
    </location>
</feature>
<dbReference type="PANTHER" id="PTHR22705">
    <property type="entry name" value="ZINC FINGER, ZZ DOMAIN CONTAINING 3"/>
    <property type="match status" value="1"/>
</dbReference>
<dbReference type="EMBL" id="JARVKM010000005">
    <property type="protein sequence ID" value="KAK9780798.1"/>
    <property type="molecule type" value="Genomic_DNA"/>
</dbReference>
<organism evidence="2 3">
    <name type="scientific">Seiridium cardinale</name>
    <dbReference type="NCBI Taxonomy" id="138064"/>
    <lineage>
        <taxon>Eukaryota</taxon>
        <taxon>Fungi</taxon>
        <taxon>Dikarya</taxon>
        <taxon>Ascomycota</taxon>
        <taxon>Pezizomycotina</taxon>
        <taxon>Sordariomycetes</taxon>
        <taxon>Xylariomycetidae</taxon>
        <taxon>Amphisphaeriales</taxon>
        <taxon>Sporocadaceae</taxon>
        <taxon>Seiridium</taxon>
    </lineage>
</organism>
<feature type="region of interest" description="Disordered" evidence="1">
    <location>
        <begin position="274"/>
        <end position="350"/>
    </location>
</feature>
<dbReference type="PANTHER" id="PTHR22705:SF0">
    <property type="entry name" value="ZZ-TYPE ZINC FINGER-CONTAINING PROTEIN 3"/>
    <property type="match status" value="1"/>
</dbReference>
<evidence type="ECO:0000256" key="1">
    <source>
        <dbReference type="SAM" id="MobiDB-lite"/>
    </source>
</evidence>
<protein>
    <submittedName>
        <fullName evidence="2">Uncharacterized protein</fullName>
    </submittedName>
</protein>
<feature type="compositionally biased region" description="Polar residues" evidence="1">
    <location>
        <begin position="156"/>
        <end position="165"/>
    </location>
</feature>